<keyword evidence="3" id="KW-0560">Oxidoreductase</keyword>
<dbReference type="RefSeq" id="WP_147649967.1">
    <property type="nucleotide sequence ID" value="NZ_CP042806.1"/>
</dbReference>
<dbReference type="PANTHER" id="PTHR44379">
    <property type="entry name" value="OXIDOREDUCTASE WITH IRON-SULFUR SUBUNIT"/>
    <property type="match status" value="1"/>
</dbReference>
<dbReference type="PROSITE" id="PS00197">
    <property type="entry name" value="2FE2S_FER_1"/>
    <property type="match status" value="1"/>
</dbReference>
<dbReference type="GO" id="GO:0051537">
    <property type="term" value="F:2 iron, 2 sulfur cluster binding"/>
    <property type="evidence" value="ECO:0007669"/>
    <property type="project" value="UniProtKB-KW"/>
</dbReference>
<dbReference type="SUPFAM" id="SSF54292">
    <property type="entry name" value="2Fe-2S ferredoxin-like"/>
    <property type="match status" value="1"/>
</dbReference>
<dbReference type="KEGG" id="talb:FTW19_23330"/>
<evidence type="ECO:0000256" key="5">
    <source>
        <dbReference type="ARBA" id="ARBA00023014"/>
    </source>
</evidence>
<organism evidence="7 8">
    <name type="scientific">Terriglobus albidus</name>
    <dbReference type="NCBI Taxonomy" id="1592106"/>
    <lineage>
        <taxon>Bacteria</taxon>
        <taxon>Pseudomonadati</taxon>
        <taxon>Acidobacteriota</taxon>
        <taxon>Terriglobia</taxon>
        <taxon>Terriglobales</taxon>
        <taxon>Acidobacteriaceae</taxon>
        <taxon>Terriglobus</taxon>
    </lineage>
</organism>
<keyword evidence="5" id="KW-0411">Iron-sulfur</keyword>
<dbReference type="InterPro" id="IPR036010">
    <property type="entry name" value="2Fe-2S_ferredoxin-like_sf"/>
</dbReference>
<sequence length="162" mass="16875">MPFQLTINRKPRSVDAPADMPLLWVLRDVLDLKGAKYGCGIGACGACTVLMNGEAVRSCQIPVSAVKGNITTIEGLAEDGKLHPLQKAWIDLDVAQCGYCQGGQILSAASLLAKNPHPSDADISSAMTGNICRCATYNRIRAAIHQAAGDSATKEGGSHAGA</sequence>
<accession>A0A5B9EHN1</accession>
<evidence type="ECO:0000313" key="7">
    <source>
        <dbReference type="EMBL" id="QEE30665.1"/>
    </source>
</evidence>
<proteinExistence type="predicted"/>
<dbReference type="Pfam" id="PF00111">
    <property type="entry name" value="Fer2"/>
    <property type="match status" value="1"/>
</dbReference>
<dbReference type="AlphaFoldDB" id="A0A5B9EHN1"/>
<keyword evidence="1" id="KW-0001">2Fe-2S</keyword>
<dbReference type="PANTHER" id="PTHR44379:SF2">
    <property type="entry name" value="BLR6218 PROTEIN"/>
    <property type="match status" value="1"/>
</dbReference>
<evidence type="ECO:0000256" key="1">
    <source>
        <dbReference type="ARBA" id="ARBA00022714"/>
    </source>
</evidence>
<name>A0A5B9EHN1_9BACT</name>
<dbReference type="GO" id="GO:0046872">
    <property type="term" value="F:metal ion binding"/>
    <property type="evidence" value="ECO:0007669"/>
    <property type="project" value="UniProtKB-KW"/>
</dbReference>
<dbReference type="InterPro" id="IPR012675">
    <property type="entry name" value="Beta-grasp_dom_sf"/>
</dbReference>
<evidence type="ECO:0000256" key="2">
    <source>
        <dbReference type="ARBA" id="ARBA00022723"/>
    </source>
</evidence>
<evidence type="ECO:0000259" key="6">
    <source>
        <dbReference type="PROSITE" id="PS51085"/>
    </source>
</evidence>
<feature type="domain" description="2Fe-2S ferredoxin-type" evidence="6">
    <location>
        <begin position="1"/>
        <end position="76"/>
    </location>
</feature>
<dbReference type="Gene3D" id="1.10.150.120">
    <property type="entry name" value="[2Fe-2S]-binding domain"/>
    <property type="match status" value="1"/>
</dbReference>
<dbReference type="SUPFAM" id="SSF47741">
    <property type="entry name" value="CO dehydrogenase ISP C-domain like"/>
    <property type="match status" value="1"/>
</dbReference>
<dbReference type="InterPro" id="IPR036884">
    <property type="entry name" value="2Fe-2S-bd_dom_sf"/>
</dbReference>
<keyword evidence="2" id="KW-0479">Metal-binding</keyword>
<dbReference type="Gene3D" id="3.10.20.30">
    <property type="match status" value="1"/>
</dbReference>
<protein>
    <submittedName>
        <fullName evidence="7">(2Fe-2S)-binding protein</fullName>
    </submittedName>
</protein>
<evidence type="ECO:0000256" key="3">
    <source>
        <dbReference type="ARBA" id="ARBA00023002"/>
    </source>
</evidence>
<reference evidence="7 8" key="1">
    <citation type="submission" date="2019-08" db="EMBL/GenBank/DDBJ databases">
        <title>Complete genome sequence of Terriglobus albidus strain ORNL.</title>
        <authorList>
            <person name="Podar M."/>
        </authorList>
    </citation>
    <scope>NUCLEOTIDE SEQUENCE [LARGE SCALE GENOMIC DNA]</scope>
    <source>
        <strain evidence="7 8">ORNL</strain>
    </source>
</reference>
<keyword evidence="8" id="KW-1185">Reference proteome</keyword>
<dbReference type="GO" id="GO:0016491">
    <property type="term" value="F:oxidoreductase activity"/>
    <property type="evidence" value="ECO:0007669"/>
    <property type="project" value="UniProtKB-KW"/>
</dbReference>
<evidence type="ECO:0000313" key="8">
    <source>
        <dbReference type="Proteomes" id="UP000321820"/>
    </source>
</evidence>
<dbReference type="InterPro" id="IPR051452">
    <property type="entry name" value="Diverse_Oxidoreductases"/>
</dbReference>
<dbReference type="InterPro" id="IPR006058">
    <property type="entry name" value="2Fe2S_fd_BS"/>
</dbReference>
<evidence type="ECO:0000256" key="4">
    <source>
        <dbReference type="ARBA" id="ARBA00023004"/>
    </source>
</evidence>
<gene>
    <name evidence="7" type="ORF">FTW19_23330</name>
</gene>
<dbReference type="EMBL" id="CP042806">
    <property type="protein sequence ID" value="QEE30665.1"/>
    <property type="molecule type" value="Genomic_DNA"/>
</dbReference>
<dbReference type="InterPro" id="IPR002888">
    <property type="entry name" value="2Fe-2S-bd"/>
</dbReference>
<dbReference type="OrthoDB" id="9796880at2"/>
<keyword evidence="4" id="KW-0408">Iron</keyword>
<dbReference type="Pfam" id="PF01799">
    <property type="entry name" value="Fer2_2"/>
    <property type="match status" value="1"/>
</dbReference>
<dbReference type="Proteomes" id="UP000321820">
    <property type="component" value="Chromosome"/>
</dbReference>
<dbReference type="FunFam" id="1.10.150.120:FF:000003">
    <property type="entry name" value="Carbon monoxide dehydrogenase, small subunit"/>
    <property type="match status" value="1"/>
</dbReference>
<dbReference type="InterPro" id="IPR001041">
    <property type="entry name" value="2Fe-2S_ferredoxin-type"/>
</dbReference>
<dbReference type="CDD" id="cd00207">
    <property type="entry name" value="fer2"/>
    <property type="match status" value="1"/>
</dbReference>
<dbReference type="PROSITE" id="PS51085">
    <property type="entry name" value="2FE2S_FER_2"/>
    <property type="match status" value="1"/>
</dbReference>